<evidence type="ECO:0000259" key="4">
    <source>
        <dbReference type="Pfam" id="PF23759"/>
    </source>
</evidence>
<evidence type="ECO:0000313" key="5">
    <source>
        <dbReference type="EMBL" id="KAA5827737.1"/>
    </source>
</evidence>
<dbReference type="AlphaFoldDB" id="A0A5M7BH94"/>
<dbReference type="Proteomes" id="UP000315145">
    <property type="component" value="Unassembled WGS sequence"/>
</dbReference>
<dbReference type="Proteomes" id="UP000322315">
    <property type="component" value="Unassembled WGS sequence"/>
</dbReference>
<accession>A0A5M7BH94</accession>
<evidence type="ECO:0000256" key="2">
    <source>
        <dbReference type="SAM" id="SignalP"/>
    </source>
</evidence>
<reference evidence="6 7" key="2">
    <citation type="submission" date="2019-07" db="EMBL/GenBank/DDBJ databases">
        <title>Algibacter marinivivus sp. nov., isolated from the surface of a marine red alga.</title>
        <authorList>
            <person name="Zhong X."/>
            <person name="Xu W."/>
            <person name="Zhang Y."/>
            <person name="Zhang Q."/>
            <person name="Du Z."/>
        </authorList>
    </citation>
    <scope>NUCLEOTIDE SEQUENCE [LARGE SCALE GENOMIC DNA]</scope>
    <source>
        <strain evidence="6 7">RU-4-M-4</strain>
    </source>
</reference>
<protein>
    <submittedName>
        <fullName evidence="5">T9SS type A sorting domain-containing protein</fullName>
    </submittedName>
</protein>
<comment type="caution">
    <text evidence="5">The sequence shown here is derived from an EMBL/GenBank/DDBJ whole genome shotgun (WGS) entry which is preliminary data.</text>
</comment>
<evidence type="ECO:0000313" key="6">
    <source>
        <dbReference type="EMBL" id="TSJ81982.1"/>
    </source>
</evidence>
<dbReference type="EMBL" id="VWRS01000001">
    <property type="protein sequence ID" value="KAA5827737.1"/>
    <property type="molecule type" value="Genomic_DNA"/>
</dbReference>
<name>A0A5M7BH94_9FLAO</name>
<dbReference type="InterPro" id="IPR056600">
    <property type="entry name" value="GBD_T9SS_assoc"/>
</dbReference>
<feature type="chain" id="PRO_5024344446" evidence="2">
    <location>
        <begin position="20"/>
        <end position="722"/>
    </location>
</feature>
<feature type="domain" description="T9SS-like galactose binding" evidence="4">
    <location>
        <begin position="270"/>
        <end position="384"/>
    </location>
</feature>
<evidence type="ECO:0000256" key="1">
    <source>
        <dbReference type="ARBA" id="ARBA00022729"/>
    </source>
</evidence>
<dbReference type="EMBL" id="VMBF01000001">
    <property type="protein sequence ID" value="TSJ81982.1"/>
    <property type="molecule type" value="Genomic_DNA"/>
</dbReference>
<dbReference type="Pfam" id="PF23759">
    <property type="entry name" value="GBD_T9SS_assoc"/>
    <property type="match status" value="5"/>
</dbReference>
<dbReference type="OrthoDB" id="1270026at2"/>
<feature type="domain" description="T9SS-like galactose binding" evidence="4">
    <location>
        <begin position="517"/>
        <end position="635"/>
    </location>
</feature>
<evidence type="ECO:0000313" key="7">
    <source>
        <dbReference type="Proteomes" id="UP000315145"/>
    </source>
</evidence>
<feature type="domain" description="T9SS-like galactose binding" evidence="4">
    <location>
        <begin position="394"/>
        <end position="504"/>
    </location>
</feature>
<dbReference type="Pfam" id="PF18962">
    <property type="entry name" value="Por_Secre_tail"/>
    <property type="match status" value="1"/>
</dbReference>
<proteinExistence type="predicted"/>
<feature type="signal peptide" evidence="2">
    <location>
        <begin position="1"/>
        <end position="19"/>
    </location>
</feature>
<keyword evidence="7" id="KW-1185">Reference proteome</keyword>
<organism evidence="5 8">
    <name type="scientific">Algibacter amylolyticus</name>
    <dbReference type="NCBI Taxonomy" id="1608400"/>
    <lineage>
        <taxon>Bacteria</taxon>
        <taxon>Pseudomonadati</taxon>
        <taxon>Bacteroidota</taxon>
        <taxon>Flavobacteriia</taxon>
        <taxon>Flavobacteriales</taxon>
        <taxon>Flavobacteriaceae</taxon>
        <taxon>Algibacter</taxon>
    </lineage>
</organism>
<gene>
    <name evidence="5" type="ORF">F2B50_02555</name>
    <name evidence="6" type="ORF">FPF71_02555</name>
</gene>
<feature type="domain" description="T9SS-like galactose binding" evidence="4">
    <location>
        <begin position="22"/>
        <end position="137"/>
    </location>
</feature>
<reference evidence="5 8" key="1">
    <citation type="journal article" date="2015" name="Int. J. Syst. Evol. Microbiol.">
        <title>Algibacter amylolyticus sp. nov., isolated from intertidal sediment.</title>
        <authorList>
            <person name="Zhang D.C."/>
            <person name="Wu J."/>
            <person name="Neuner K."/>
            <person name="Yao J."/>
            <person name="Margesin R."/>
        </authorList>
    </citation>
    <scope>NUCLEOTIDE SEQUENCE [LARGE SCALE GENOMIC DNA]</scope>
    <source>
        <strain evidence="5 8">RU-4-M-4</strain>
    </source>
</reference>
<evidence type="ECO:0000259" key="3">
    <source>
        <dbReference type="Pfam" id="PF18962"/>
    </source>
</evidence>
<sequence>MKKTILFIIVVLTTQITFAQPANEDCANAELITVSNTISNINFDINNAVINNETICTVTDDYADVWYQFTMPVDGNVFVDGGLGWNYFALYTSCGTAAINCDNGKGLFTALSSGNTYFLRIYRKSATAANTGYQSFGIRAIAAATNDDCNTSENISISTTTSTVNFEIAGSSITNSIGCNGTAAEDYVDVWYDFTMPFSGNIFVDAKIIWNNVALYDACGGVQIACGSSSNFFTGLSAGSNYKLRVFRAVSEANNSYLNFSIKAFENALNDSCSASQNITVSEAVSTVDFEIGGSTIINNVGCDGTSAADYVDIWYDFNMPFNGNVFVDAKIGWNDIALYDACGGAQIECGSGSKFFTELSGGTNYKLRIFRPVSDVNNSYLDFTIKGFEEAINDECNTSENIAVSTDETEVEFIIGGASINTEEGCEGTALVDYVDLWYDFTMPVNGNIFVDAAIGWNNIALYDACGGQQLQCGSANELISGLTTGTDYKLRIYRTLSNVNNAYTGFSIRAYEIINNDDCASAESITITDTATTVHFGITGADRNNEVGCSGTTMEDYADVWYEFTMPSDGDITMDGGIAWNNFAVYSTCDGVELGCFEGQGGVSNLTTGTTYKLRVFRTSALANNDGYKSFTIQRTSVPLHVKELELEKSISIYPNPTSSMLLLSSTYAIKNIKMFNLLGKQVLDNKKDTQINLSTFNSGMYLLKIKTDKGESTKKVIKI</sequence>
<reference evidence="5" key="3">
    <citation type="submission" date="2019-09" db="EMBL/GenBank/DDBJ databases">
        <authorList>
            <person name="Zhang D.-C."/>
        </authorList>
    </citation>
    <scope>NUCLEOTIDE SEQUENCE</scope>
    <source>
        <strain evidence="5">RU-4-M-4</strain>
    </source>
</reference>
<dbReference type="RefSeq" id="WP_144115080.1">
    <property type="nucleotide sequence ID" value="NZ_JACHGE010000001.1"/>
</dbReference>
<feature type="domain" description="Secretion system C-terminal sorting" evidence="3">
    <location>
        <begin position="655"/>
        <end position="720"/>
    </location>
</feature>
<dbReference type="InterPro" id="IPR026444">
    <property type="entry name" value="Secre_tail"/>
</dbReference>
<keyword evidence="1 2" id="KW-0732">Signal</keyword>
<feature type="domain" description="T9SS-like galactose binding" evidence="4">
    <location>
        <begin position="145"/>
        <end position="260"/>
    </location>
</feature>
<dbReference type="NCBIfam" id="TIGR04183">
    <property type="entry name" value="Por_Secre_tail"/>
    <property type="match status" value="1"/>
</dbReference>
<evidence type="ECO:0000313" key="8">
    <source>
        <dbReference type="Proteomes" id="UP000322315"/>
    </source>
</evidence>